<keyword evidence="10" id="KW-1185">Reference proteome</keyword>
<dbReference type="Gene3D" id="1.20.1080.10">
    <property type="entry name" value="Glycerol uptake facilitator protein"/>
    <property type="match status" value="1"/>
</dbReference>
<dbReference type="Pfam" id="PF00230">
    <property type="entry name" value="MIP"/>
    <property type="match status" value="1"/>
</dbReference>
<protein>
    <submittedName>
        <fullName evidence="9">Aquaporin family protein</fullName>
    </submittedName>
</protein>
<feature type="transmembrane region" description="Helical" evidence="8">
    <location>
        <begin position="221"/>
        <end position="242"/>
    </location>
</feature>
<evidence type="ECO:0000256" key="1">
    <source>
        <dbReference type="ARBA" id="ARBA00004141"/>
    </source>
</evidence>
<evidence type="ECO:0000313" key="9">
    <source>
        <dbReference type="EMBL" id="MQN01073.1"/>
    </source>
</evidence>
<dbReference type="PANTHER" id="PTHR43829">
    <property type="entry name" value="AQUAPORIN OR AQUAGLYCEROPORIN RELATED"/>
    <property type="match status" value="1"/>
</dbReference>
<dbReference type="InterPro" id="IPR000425">
    <property type="entry name" value="MIP"/>
</dbReference>
<accession>A0A6N7IXN1</accession>
<dbReference type="PRINTS" id="PR00783">
    <property type="entry name" value="MINTRINSICP"/>
</dbReference>
<evidence type="ECO:0000256" key="6">
    <source>
        <dbReference type="ARBA" id="ARBA00023136"/>
    </source>
</evidence>
<keyword evidence="3 7" id="KW-0813">Transport</keyword>
<feature type="transmembrane region" description="Helical" evidence="8">
    <location>
        <begin position="93"/>
        <end position="112"/>
    </location>
</feature>
<dbReference type="NCBIfam" id="TIGR00861">
    <property type="entry name" value="MIP"/>
    <property type="match status" value="1"/>
</dbReference>
<keyword evidence="4 7" id="KW-0812">Transmembrane</keyword>
<feature type="transmembrane region" description="Helical" evidence="8">
    <location>
        <begin position="6"/>
        <end position="27"/>
    </location>
</feature>
<keyword evidence="5 8" id="KW-1133">Transmembrane helix</keyword>
<dbReference type="Proteomes" id="UP000460257">
    <property type="component" value="Unassembled WGS sequence"/>
</dbReference>
<sequence length="244" mass="25534">MTAQMFLAECLGTMIMIILGDGVCCNVNLKKSGMNGGGSVQIILGWGLAVLLPAYTFGAVSGSHFNPTVTIGALVSSIMHGDGKFTASMAAGYIVAQFIGAFLAACILFVLFHDQFKATDDMATKRGVFCTAPSVRNVGLNFLSEFVCGFLLVFTLDGIGNTVAAKSGMNWFLVYAVIVSIGGSLGGLTGYAMNGARDFGPRLAYALLPIPGEKDPDWGYAWIPIFAPILGGIVAAVLYTVIFG</sequence>
<dbReference type="InterPro" id="IPR050363">
    <property type="entry name" value="MIP/Aquaporin"/>
</dbReference>
<evidence type="ECO:0000256" key="7">
    <source>
        <dbReference type="RuleBase" id="RU000477"/>
    </source>
</evidence>
<dbReference type="PANTHER" id="PTHR43829:SF9">
    <property type="entry name" value="AQUAPORIN-9"/>
    <property type="match status" value="1"/>
</dbReference>
<dbReference type="EMBL" id="VOGC01000002">
    <property type="protein sequence ID" value="MQN01073.1"/>
    <property type="molecule type" value="Genomic_DNA"/>
</dbReference>
<comment type="subcellular location">
    <subcellularLocation>
        <location evidence="1">Membrane</location>
        <topology evidence="1">Multi-pass membrane protein</topology>
    </subcellularLocation>
</comment>
<evidence type="ECO:0000313" key="10">
    <source>
        <dbReference type="Proteomes" id="UP000460257"/>
    </source>
</evidence>
<evidence type="ECO:0000256" key="8">
    <source>
        <dbReference type="SAM" id="Phobius"/>
    </source>
</evidence>
<dbReference type="InterPro" id="IPR022357">
    <property type="entry name" value="MIP_CS"/>
</dbReference>
<keyword evidence="6 8" id="KW-0472">Membrane</keyword>
<proteinExistence type="inferred from homology"/>
<evidence type="ECO:0000256" key="4">
    <source>
        <dbReference type="ARBA" id="ARBA00022692"/>
    </source>
</evidence>
<comment type="caution">
    <text evidence="9">The sequence shown here is derived from an EMBL/GenBank/DDBJ whole genome shotgun (WGS) entry which is preliminary data.</text>
</comment>
<dbReference type="PROSITE" id="PS00221">
    <property type="entry name" value="MIP"/>
    <property type="match status" value="1"/>
</dbReference>
<evidence type="ECO:0000256" key="2">
    <source>
        <dbReference type="ARBA" id="ARBA00006175"/>
    </source>
</evidence>
<dbReference type="GO" id="GO:0015254">
    <property type="term" value="F:glycerol channel activity"/>
    <property type="evidence" value="ECO:0007669"/>
    <property type="project" value="TreeGrafter"/>
</dbReference>
<name>A0A6N7IXN1_9FIRM</name>
<dbReference type="SUPFAM" id="SSF81338">
    <property type="entry name" value="Aquaporin-like"/>
    <property type="match status" value="1"/>
</dbReference>
<gene>
    <name evidence="9" type="ORF">FRC54_03715</name>
</gene>
<feature type="transmembrane region" description="Helical" evidence="8">
    <location>
        <begin position="172"/>
        <end position="193"/>
    </location>
</feature>
<reference evidence="9" key="1">
    <citation type="journal article" date="2020" name="Appl. Environ. Microbiol.">
        <title>Medium-Chain Fatty Acid Synthesis by 'Candidatus Weimeria bifida' gen. nov., sp. nov., and 'Candidatus Pseudoramibacter fermentans' sp. nov.</title>
        <authorList>
            <person name="Scarborough M.J."/>
            <person name="Myers K.S."/>
            <person name="Donohue T.J."/>
            <person name="Noguera D.R."/>
        </authorList>
    </citation>
    <scope>NUCLEOTIDE SEQUENCE</scope>
    <source>
        <strain evidence="9">LCO1.1</strain>
    </source>
</reference>
<feature type="transmembrane region" description="Helical" evidence="8">
    <location>
        <begin position="39"/>
        <end position="58"/>
    </location>
</feature>
<dbReference type="GO" id="GO:0005886">
    <property type="term" value="C:plasma membrane"/>
    <property type="evidence" value="ECO:0007669"/>
    <property type="project" value="TreeGrafter"/>
</dbReference>
<evidence type="ECO:0000256" key="5">
    <source>
        <dbReference type="ARBA" id="ARBA00022989"/>
    </source>
</evidence>
<evidence type="ECO:0000256" key="3">
    <source>
        <dbReference type="ARBA" id="ARBA00022448"/>
    </source>
</evidence>
<organism evidence="9 10">
    <name type="scientific">Candidatus Weimeria bifida</name>
    <dbReference type="NCBI Taxonomy" id="2599074"/>
    <lineage>
        <taxon>Bacteria</taxon>
        <taxon>Bacillati</taxon>
        <taxon>Bacillota</taxon>
        <taxon>Clostridia</taxon>
        <taxon>Lachnospirales</taxon>
        <taxon>Lachnospiraceae</taxon>
        <taxon>Candidatus Weimeria</taxon>
    </lineage>
</organism>
<dbReference type="AlphaFoldDB" id="A0A6N7IXN1"/>
<dbReference type="InterPro" id="IPR023271">
    <property type="entry name" value="Aquaporin-like"/>
</dbReference>
<comment type="similarity">
    <text evidence="2 7">Belongs to the MIP/aquaporin (TC 1.A.8) family.</text>
</comment>